<keyword evidence="3" id="KW-1185">Reference proteome</keyword>
<accession>A0A4Y2WNX1</accession>
<reference evidence="2 3" key="1">
    <citation type="journal article" date="2019" name="Sci. Rep.">
        <title>Orb-weaving spider Araneus ventricosus genome elucidates the spidroin gene catalogue.</title>
        <authorList>
            <person name="Kono N."/>
            <person name="Nakamura H."/>
            <person name="Ohtoshi R."/>
            <person name="Moran D.A.P."/>
            <person name="Shinohara A."/>
            <person name="Yoshida Y."/>
            <person name="Fujiwara M."/>
            <person name="Mori M."/>
            <person name="Tomita M."/>
            <person name="Arakawa K."/>
        </authorList>
    </citation>
    <scope>NUCLEOTIDE SEQUENCE [LARGE SCALE GENOMIC DNA]</scope>
</reference>
<keyword evidence="1" id="KW-0812">Transmembrane</keyword>
<evidence type="ECO:0000256" key="1">
    <source>
        <dbReference type="SAM" id="Phobius"/>
    </source>
</evidence>
<dbReference type="AlphaFoldDB" id="A0A4Y2WNX1"/>
<feature type="transmembrane region" description="Helical" evidence="1">
    <location>
        <begin position="36"/>
        <end position="59"/>
    </location>
</feature>
<feature type="transmembrane region" description="Helical" evidence="1">
    <location>
        <begin position="7"/>
        <end position="30"/>
    </location>
</feature>
<dbReference type="EMBL" id="BGPR01063124">
    <property type="protein sequence ID" value="GBO38406.1"/>
    <property type="molecule type" value="Genomic_DNA"/>
</dbReference>
<keyword evidence="1" id="KW-0472">Membrane</keyword>
<name>A0A4Y2WNX1_ARAVE</name>
<protein>
    <submittedName>
        <fullName evidence="2">Uncharacterized protein</fullName>
    </submittedName>
</protein>
<proteinExistence type="predicted"/>
<organism evidence="2 3">
    <name type="scientific">Araneus ventricosus</name>
    <name type="common">Orbweaver spider</name>
    <name type="synonym">Epeira ventricosa</name>
    <dbReference type="NCBI Taxonomy" id="182803"/>
    <lineage>
        <taxon>Eukaryota</taxon>
        <taxon>Metazoa</taxon>
        <taxon>Ecdysozoa</taxon>
        <taxon>Arthropoda</taxon>
        <taxon>Chelicerata</taxon>
        <taxon>Arachnida</taxon>
        <taxon>Araneae</taxon>
        <taxon>Araneomorphae</taxon>
        <taxon>Entelegynae</taxon>
        <taxon>Araneoidea</taxon>
        <taxon>Araneidae</taxon>
        <taxon>Araneus</taxon>
    </lineage>
</organism>
<evidence type="ECO:0000313" key="2">
    <source>
        <dbReference type="EMBL" id="GBO38406.1"/>
    </source>
</evidence>
<dbReference type="Proteomes" id="UP000499080">
    <property type="component" value="Unassembled WGS sequence"/>
</dbReference>
<keyword evidence="1" id="KW-1133">Transmembrane helix</keyword>
<comment type="caution">
    <text evidence="2">The sequence shown here is derived from an EMBL/GenBank/DDBJ whole genome shotgun (WGS) entry which is preliminary data.</text>
</comment>
<gene>
    <name evidence="2" type="ORF">AVEN_77647_1</name>
</gene>
<evidence type="ECO:0000313" key="3">
    <source>
        <dbReference type="Proteomes" id="UP000499080"/>
    </source>
</evidence>
<sequence>MKLPIGVFLLEINCDFVTLVVGSDFFFALFENVTMAAFMFAAFSVTFFSIFVLFFKYVLSYNFSVLFDIGNIEFSVSDITFLPPPVLKTQVRKCHGIQNVPGTEPACQASSTESRHNSGGQLSYDLPYVFGAGLASEARCTKGRDHSGCQRSDGIPYVSWPGH</sequence>